<name>A0A6P1NFJ1_9PROT</name>
<dbReference type="PANTHER" id="PTHR47918:SF1">
    <property type="entry name" value="DNA-BINDING PROTEIN FIS"/>
    <property type="match status" value="1"/>
</dbReference>
<dbReference type="EMBL" id="CP047652">
    <property type="protein sequence ID" value="QHI96329.1"/>
    <property type="molecule type" value="Genomic_DNA"/>
</dbReference>
<keyword evidence="3" id="KW-1185">Reference proteome</keyword>
<accession>A0A6P1NFJ1</accession>
<reference evidence="2 3" key="1">
    <citation type="submission" date="2020-01" db="EMBL/GenBank/DDBJ databases">
        <title>Genome sequencing of strain KACC 21507.</title>
        <authorList>
            <person name="Heo J."/>
            <person name="Kim S.-J."/>
            <person name="Kim J.-S."/>
            <person name="Hong S.-B."/>
            <person name="Kwon S.-W."/>
        </authorList>
    </citation>
    <scope>NUCLEOTIDE SEQUENCE [LARGE SCALE GENOMIC DNA]</scope>
    <source>
        <strain evidence="2 3">KACC 21507</strain>
    </source>
</reference>
<dbReference type="SUPFAM" id="SSF46689">
    <property type="entry name" value="Homeodomain-like"/>
    <property type="match status" value="1"/>
</dbReference>
<dbReference type="AlphaFoldDB" id="A0A6P1NFJ1"/>
<protein>
    <recommendedName>
        <fullName evidence="1">DNA binding HTH domain-containing protein</fullName>
    </recommendedName>
</protein>
<evidence type="ECO:0000259" key="1">
    <source>
        <dbReference type="Pfam" id="PF02954"/>
    </source>
</evidence>
<dbReference type="PRINTS" id="PR01590">
    <property type="entry name" value="HTHFIS"/>
</dbReference>
<dbReference type="InterPro" id="IPR050207">
    <property type="entry name" value="Trans_regulatory_Fis"/>
</dbReference>
<dbReference type="GO" id="GO:0043565">
    <property type="term" value="F:sequence-specific DNA binding"/>
    <property type="evidence" value="ECO:0007669"/>
    <property type="project" value="InterPro"/>
</dbReference>
<proteinExistence type="predicted"/>
<dbReference type="InterPro" id="IPR002197">
    <property type="entry name" value="HTH_Fis"/>
</dbReference>
<dbReference type="InterPro" id="IPR009057">
    <property type="entry name" value="Homeodomain-like_sf"/>
</dbReference>
<dbReference type="Proteomes" id="UP000463975">
    <property type="component" value="Chromosome"/>
</dbReference>
<evidence type="ECO:0000313" key="2">
    <source>
        <dbReference type="EMBL" id="QHI96329.1"/>
    </source>
</evidence>
<dbReference type="PANTHER" id="PTHR47918">
    <property type="entry name" value="DNA-BINDING PROTEIN FIS"/>
    <property type="match status" value="1"/>
</dbReference>
<sequence>MASCHDRSLLLKHSALQSELHFWLETLEMRYCVGSERIKAARYLPAGLQDSGLTGFSAILEPIMRDYVETWLKAEISGLHAHLVAEIERPLIMMTLNHTRGNQLKAAALLGLNRNTLRKKMQDLNIMSGRGEKR</sequence>
<dbReference type="KEGG" id="bomb:GT348_01165"/>
<organism evidence="2 3">
    <name type="scientific">Aristophania vespae</name>
    <dbReference type="NCBI Taxonomy" id="2697033"/>
    <lineage>
        <taxon>Bacteria</taxon>
        <taxon>Pseudomonadati</taxon>
        <taxon>Pseudomonadota</taxon>
        <taxon>Alphaproteobacteria</taxon>
        <taxon>Acetobacterales</taxon>
        <taxon>Acetobacteraceae</taxon>
        <taxon>Aristophania</taxon>
    </lineage>
</organism>
<dbReference type="Gene3D" id="1.10.10.60">
    <property type="entry name" value="Homeodomain-like"/>
    <property type="match status" value="1"/>
</dbReference>
<evidence type="ECO:0000313" key="3">
    <source>
        <dbReference type="Proteomes" id="UP000463975"/>
    </source>
</evidence>
<gene>
    <name evidence="2" type="ORF">GT348_01165</name>
</gene>
<feature type="domain" description="DNA binding HTH" evidence="1">
    <location>
        <begin position="84"/>
        <end position="122"/>
    </location>
</feature>
<dbReference type="Pfam" id="PF02954">
    <property type="entry name" value="HTH_8"/>
    <property type="match status" value="1"/>
</dbReference>